<evidence type="ECO:0000256" key="1">
    <source>
        <dbReference type="ARBA" id="ARBA00023015"/>
    </source>
</evidence>
<protein>
    <recommendedName>
        <fullName evidence="4">HTH araC/xylS-type domain-containing protein</fullName>
    </recommendedName>
</protein>
<dbReference type="InterPro" id="IPR009057">
    <property type="entry name" value="Homeodomain-like_sf"/>
</dbReference>
<evidence type="ECO:0000256" key="3">
    <source>
        <dbReference type="ARBA" id="ARBA00023163"/>
    </source>
</evidence>
<dbReference type="Pfam" id="PF12833">
    <property type="entry name" value="HTH_18"/>
    <property type="match status" value="1"/>
</dbReference>
<keyword evidence="3" id="KW-0804">Transcription</keyword>
<sequence length="323" mass="37360">MDYLNHLYGRDIKTVKKLQHGTVHTVKTRNGMCYVTSYRIFPGVNVMFNDIHTDTLCPPSAADLLNNNIKQYELNHCREGAFESILKDGTQVSMNAGDFAINPLENCSQHSRFPIRHYHGISIYIIPAELGEEARTLQQYFCIDYGIILEHLCKNGTLFLKRATPELDHIFHEMYHVPEEIAVPYLKVKIQELFLYLSILKSGIDFIDREYAQKNNREIIKRLHQFVIKNSNKNYSYAQLSAIFHIKTTTMKTCYKSVYGTTIHEAVKKARLQKAIDLLKNSSANITEIALEIGYSSHAKFSEAFKQTYNLRPSEYKKIIKHE</sequence>
<dbReference type="Proteomes" id="UP000014634">
    <property type="component" value="Unassembled WGS sequence"/>
</dbReference>
<dbReference type="PANTHER" id="PTHR47893">
    <property type="entry name" value="REGULATORY PROTEIN PCHR"/>
    <property type="match status" value="1"/>
</dbReference>
<evidence type="ECO:0000256" key="2">
    <source>
        <dbReference type="ARBA" id="ARBA00023125"/>
    </source>
</evidence>
<dbReference type="SMART" id="SM00342">
    <property type="entry name" value="HTH_ARAC"/>
    <property type="match status" value="1"/>
</dbReference>
<dbReference type="EMBL" id="ATFE01000008">
    <property type="protein sequence ID" value="EPF29035.1"/>
    <property type="molecule type" value="Genomic_DNA"/>
</dbReference>
<dbReference type="InterPro" id="IPR053142">
    <property type="entry name" value="PchR_regulatory_protein"/>
</dbReference>
<gene>
    <name evidence="5" type="ORF">HMPREF9195_01280</name>
</gene>
<dbReference type="SUPFAM" id="SSF46689">
    <property type="entry name" value="Homeodomain-like"/>
    <property type="match status" value="1"/>
</dbReference>
<evidence type="ECO:0000259" key="4">
    <source>
        <dbReference type="PROSITE" id="PS01124"/>
    </source>
</evidence>
<name>A0AA87NQH5_TREMD</name>
<keyword evidence="1" id="KW-0805">Transcription regulation</keyword>
<comment type="caution">
    <text evidence="5">The sequence shown here is derived from an EMBL/GenBank/DDBJ whole genome shotgun (WGS) entry which is preliminary data.</text>
</comment>
<dbReference type="PROSITE" id="PS01124">
    <property type="entry name" value="HTH_ARAC_FAMILY_2"/>
    <property type="match status" value="1"/>
</dbReference>
<dbReference type="InterPro" id="IPR018060">
    <property type="entry name" value="HTH_AraC"/>
</dbReference>
<evidence type="ECO:0000313" key="6">
    <source>
        <dbReference type="Proteomes" id="UP000014634"/>
    </source>
</evidence>
<accession>A0AA87NQH5</accession>
<dbReference type="InterPro" id="IPR020449">
    <property type="entry name" value="Tscrpt_reg_AraC-type_HTH"/>
</dbReference>
<evidence type="ECO:0000313" key="5">
    <source>
        <dbReference type="EMBL" id="EPF29035.1"/>
    </source>
</evidence>
<organism evidence="5 6">
    <name type="scientific">Treponema medium ATCC 700293</name>
    <dbReference type="NCBI Taxonomy" id="1125700"/>
    <lineage>
        <taxon>Bacteria</taxon>
        <taxon>Pseudomonadati</taxon>
        <taxon>Spirochaetota</taxon>
        <taxon>Spirochaetia</taxon>
        <taxon>Spirochaetales</taxon>
        <taxon>Treponemataceae</taxon>
        <taxon>Treponema</taxon>
    </lineage>
</organism>
<dbReference type="PANTHER" id="PTHR47893:SF1">
    <property type="entry name" value="REGULATORY PROTEIN PCHR"/>
    <property type="match status" value="1"/>
</dbReference>
<dbReference type="Gene3D" id="1.10.10.60">
    <property type="entry name" value="Homeodomain-like"/>
    <property type="match status" value="1"/>
</dbReference>
<feature type="domain" description="HTH araC/xylS-type" evidence="4">
    <location>
        <begin position="221"/>
        <end position="319"/>
    </location>
</feature>
<proteinExistence type="predicted"/>
<reference evidence="5 6" key="1">
    <citation type="submission" date="2013-04" db="EMBL/GenBank/DDBJ databases">
        <title>The Genome Sequence of Treponema medium ATCC 700293.</title>
        <authorList>
            <consortium name="The Broad Institute Genomics Platform"/>
            <person name="Earl A."/>
            <person name="Ward D."/>
            <person name="Feldgarden M."/>
            <person name="Gevers D."/>
            <person name="Leonetti C."/>
            <person name="Blanton J.M."/>
            <person name="Dewhirst F.E."/>
            <person name="Izard J."/>
            <person name="Walker B."/>
            <person name="Young S."/>
            <person name="Zeng Q."/>
            <person name="Gargeya S."/>
            <person name="Fitzgerald M."/>
            <person name="Haas B."/>
            <person name="Abouelleil A."/>
            <person name="Allen A.W."/>
            <person name="Alvarado L."/>
            <person name="Arachchi H.M."/>
            <person name="Berlin A.M."/>
            <person name="Chapman S.B."/>
            <person name="Gainer-Dewar J."/>
            <person name="Goldberg J."/>
            <person name="Griggs A."/>
            <person name="Gujja S."/>
            <person name="Hansen M."/>
            <person name="Howarth C."/>
            <person name="Imamovic A."/>
            <person name="Ireland A."/>
            <person name="Larimer J."/>
            <person name="McCowan C."/>
            <person name="Murphy C."/>
            <person name="Pearson M."/>
            <person name="Poon T.W."/>
            <person name="Priest M."/>
            <person name="Roberts A."/>
            <person name="Saif S."/>
            <person name="Shea T."/>
            <person name="Sisk P."/>
            <person name="Sykes S."/>
            <person name="Wortman J."/>
            <person name="Nusbaum C."/>
            <person name="Birren B."/>
        </authorList>
    </citation>
    <scope>NUCLEOTIDE SEQUENCE [LARGE SCALE GENOMIC DNA]</scope>
    <source>
        <strain evidence="5 6">ATCC 700293</strain>
    </source>
</reference>
<dbReference type="RefSeq" id="WP_016523228.1">
    <property type="nucleotide sequence ID" value="NZ_KE332517.1"/>
</dbReference>
<dbReference type="AlphaFoldDB" id="A0AA87NQH5"/>
<keyword evidence="2" id="KW-0238">DNA-binding</keyword>
<dbReference type="GO" id="GO:0043565">
    <property type="term" value="F:sequence-specific DNA binding"/>
    <property type="evidence" value="ECO:0007669"/>
    <property type="project" value="InterPro"/>
</dbReference>
<dbReference type="GO" id="GO:0003700">
    <property type="term" value="F:DNA-binding transcription factor activity"/>
    <property type="evidence" value="ECO:0007669"/>
    <property type="project" value="InterPro"/>
</dbReference>
<dbReference type="PRINTS" id="PR00032">
    <property type="entry name" value="HTHARAC"/>
</dbReference>